<keyword evidence="2" id="KW-1185">Reference proteome</keyword>
<dbReference type="PANTHER" id="PTHR34861:SF10">
    <property type="entry name" value="CYCLASE"/>
    <property type="match status" value="1"/>
</dbReference>
<dbReference type="Proteomes" id="UP000239494">
    <property type="component" value="Unassembled WGS sequence"/>
</dbReference>
<dbReference type="InterPro" id="IPR037175">
    <property type="entry name" value="KFase_sf"/>
</dbReference>
<sequence>MTEIARTTAHPPADQEALLPPGYEELPSNWGRWGQDDDLGTLNLITDEARARGAAEARTGRVVSLAHPVDPVVVAGGRPGPPRLVPMPAPLLQTMVYVGSPSLATVDTMTVTTHHVALTHIDALGHVTVDGRVYPGVPLDEATAGGTLNRASTTAFVDGVVTRGVLLDLAVGGRLDPATAVTAADLEEAETRSGVRVTSGDALVVRGGWTRHLPRPEPAPWLSLGAVLWMADRGVGLIASDIGDRPPQLGEVMPLHAVALARLGTPLVDNAAVDALGDVCAELDRWSFLFTLGAPPFRGLTGVPVNPLAVF</sequence>
<gene>
    <name evidence="1" type="ORF">CLV43_111112</name>
</gene>
<dbReference type="PANTHER" id="PTHR34861">
    <property type="match status" value="1"/>
</dbReference>
<evidence type="ECO:0000313" key="2">
    <source>
        <dbReference type="Proteomes" id="UP000239494"/>
    </source>
</evidence>
<comment type="caution">
    <text evidence="1">The sequence shown here is derived from an EMBL/GenBank/DDBJ whole genome shotgun (WGS) entry which is preliminary data.</text>
</comment>
<dbReference type="SUPFAM" id="SSF102198">
    <property type="entry name" value="Putative cyclase"/>
    <property type="match status" value="1"/>
</dbReference>
<dbReference type="EMBL" id="PVTF01000011">
    <property type="protein sequence ID" value="PRY36740.1"/>
    <property type="molecule type" value="Genomic_DNA"/>
</dbReference>
<accession>A0A2T0STL2</accession>
<dbReference type="GO" id="GO:0004061">
    <property type="term" value="F:arylformamidase activity"/>
    <property type="evidence" value="ECO:0007669"/>
    <property type="project" value="InterPro"/>
</dbReference>
<dbReference type="InterPro" id="IPR007325">
    <property type="entry name" value="KFase/CYL"/>
</dbReference>
<evidence type="ECO:0000313" key="1">
    <source>
        <dbReference type="EMBL" id="PRY36740.1"/>
    </source>
</evidence>
<name>A0A2T0STL2_9PSEU</name>
<reference evidence="1 2" key="1">
    <citation type="submission" date="2018-03" db="EMBL/GenBank/DDBJ databases">
        <title>Genomic Encyclopedia of Archaeal and Bacterial Type Strains, Phase II (KMG-II): from individual species to whole genera.</title>
        <authorList>
            <person name="Goeker M."/>
        </authorList>
    </citation>
    <scope>NUCLEOTIDE SEQUENCE [LARGE SCALE GENOMIC DNA]</scope>
    <source>
        <strain evidence="1 2">DSM 44720</strain>
    </source>
</reference>
<protein>
    <submittedName>
        <fullName evidence="1">Kynurenine formamidase</fullName>
    </submittedName>
</protein>
<dbReference type="Pfam" id="PF04199">
    <property type="entry name" value="Cyclase"/>
    <property type="match status" value="1"/>
</dbReference>
<organism evidence="1 2">
    <name type="scientific">Umezawaea tangerina</name>
    <dbReference type="NCBI Taxonomy" id="84725"/>
    <lineage>
        <taxon>Bacteria</taxon>
        <taxon>Bacillati</taxon>
        <taxon>Actinomycetota</taxon>
        <taxon>Actinomycetes</taxon>
        <taxon>Pseudonocardiales</taxon>
        <taxon>Pseudonocardiaceae</taxon>
        <taxon>Umezawaea</taxon>
    </lineage>
</organism>
<dbReference type="OrthoDB" id="7067800at2"/>
<dbReference type="GO" id="GO:0019441">
    <property type="term" value="P:L-tryptophan catabolic process to kynurenine"/>
    <property type="evidence" value="ECO:0007669"/>
    <property type="project" value="InterPro"/>
</dbReference>
<dbReference type="RefSeq" id="WP_106192146.1">
    <property type="nucleotide sequence ID" value="NZ_PVTF01000011.1"/>
</dbReference>
<dbReference type="Gene3D" id="3.50.30.50">
    <property type="entry name" value="Putative cyclase"/>
    <property type="match status" value="1"/>
</dbReference>
<dbReference type="AlphaFoldDB" id="A0A2T0STL2"/>
<proteinExistence type="predicted"/>